<evidence type="ECO:0000313" key="2">
    <source>
        <dbReference type="Proteomes" id="UP000789525"/>
    </source>
</evidence>
<name>A0ACA9N4H5_9GLOM</name>
<gene>
    <name evidence="1" type="ORF">ACOLOM_LOCUS7213</name>
</gene>
<accession>A0ACA9N4H5</accession>
<comment type="caution">
    <text evidence="1">The sequence shown here is derived from an EMBL/GenBank/DDBJ whole genome shotgun (WGS) entry which is preliminary data.</text>
</comment>
<protein>
    <submittedName>
        <fullName evidence="1">4057_t:CDS:1</fullName>
    </submittedName>
</protein>
<dbReference type="EMBL" id="CAJVPT010016216">
    <property type="protein sequence ID" value="CAG8617311.1"/>
    <property type="molecule type" value="Genomic_DNA"/>
</dbReference>
<sequence>MVVRTTISLPIITLPPTGTVSSIELSTSTGSNVPTSTLPSNNRSDIPSSTSSSNRDNTSSSDNSGDALNTLNDSGNISSIQSSSTATIATITPLIGDPNTEIVNSATVIDSSATYRRRKRLLGEGSNEGFMREVGMSEGNGSDKSSLNSENLGDEFNYGNGQSFFGGALDNSIGFSAASGYNQGDIADAHGVNLTTDDPFADTASAYIEDTSLFRNASSDVIKDVRARKLPKIKTHNLAGMFANDNEFPEIQSTESFNFHGAPFQNNEHSHEVEPRPMLRPTLSRTPTVVSAFSELIEPFLPSQPPVSPSSDSSIKDIRNVIMSASGNLGSTTGGTEYSPRSPLSNIDSDELPVSEKDDETGSKWLAEELSTALTISSAIESTALPILSTFDNGVFEESEPRGDLNATGRSHDNTEELHDDIEQSRADIVDRLYDNRSSNYTNIPEP</sequence>
<evidence type="ECO:0000313" key="1">
    <source>
        <dbReference type="EMBL" id="CAG8617311.1"/>
    </source>
</evidence>
<organism evidence="1 2">
    <name type="scientific">Acaulospora colombiana</name>
    <dbReference type="NCBI Taxonomy" id="27376"/>
    <lineage>
        <taxon>Eukaryota</taxon>
        <taxon>Fungi</taxon>
        <taxon>Fungi incertae sedis</taxon>
        <taxon>Mucoromycota</taxon>
        <taxon>Glomeromycotina</taxon>
        <taxon>Glomeromycetes</taxon>
        <taxon>Diversisporales</taxon>
        <taxon>Acaulosporaceae</taxon>
        <taxon>Acaulospora</taxon>
    </lineage>
</organism>
<reference evidence="1" key="1">
    <citation type="submission" date="2021-06" db="EMBL/GenBank/DDBJ databases">
        <authorList>
            <person name="Kallberg Y."/>
            <person name="Tangrot J."/>
            <person name="Rosling A."/>
        </authorList>
    </citation>
    <scope>NUCLEOTIDE SEQUENCE</scope>
    <source>
        <strain evidence="1">CL356</strain>
    </source>
</reference>
<proteinExistence type="predicted"/>
<dbReference type="Proteomes" id="UP000789525">
    <property type="component" value="Unassembled WGS sequence"/>
</dbReference>
<keyword evidence="2" id="KW-1185">Reference proteome</keyword>